<name>A0A840A2C4_9CAUL</name>
<dbReference type="GO" id="GO:0043200">
    <property type="term" value="P:response to amino acid"/>
    <property type="evidence" value="ECO:0007669"/>
    <property type="project" value="TreeGrafter"/>
</dbReference>
<organism evidence="5 6">
    <name type="scientific">Phenylobacterium haematophilum</name>
    <dbReference type="NCBI Taxonomy" id="98513"/>
    <lineage>
        <taxon>Bacteria</taxon>
        <taxon>Pseudomonadati</taxon>
        <taxon>Pseudomonadota</taxon>
        <taxon>Alphaproteobacteria</taxon>
        <taxon>Caulobacterales</taxon>
        <taxon>Caulobacteraceae</taxon>
        <taxon>Phenylobacterium</taxon>
    </lineage>
</organism>
<proteinExistence type="predicted"/>
<keyword evidence="1" id="KW-0805">Transcription regulation</keyword>
<sequence length="155" mass="17066">MEMQLDRLDLKILSALQVSNQTSAHELACHVPLSPSAIQRRIRSYRSNGVIAADVSVLDPRLAGDHISVMVMIQLSQQGPARVADVRARLSRSPYVQVVMELSGAYDLMCITVFETIGAFNAFVDAEIADHPSVGRFETVFVRRRVKFGAAIPLT</sequence>
<dbReference type="InterPro" id="IPR019887">
    <property type="entry name" value="Tscrpt_reg_AsnC/Lrp_C"/>
</dbReference>
<dbReference type="GO" id="GO:0005829">
    <property type="term" value="C:cytosol"/>
    <property type="evidence" value="ECO:0007669"/>
    <property type="project" value="TreeGrafter"/>
</dbReference>
<evidence type="ECO:0000256" key="3">
    <source>
        <dbReference type="ARBA" id="ARBA00023163"/>
    </source>
</evidence>
<dbReference type="InterPro" id="IPR000485">
    <property type="entry name" value="AsnC-type_HTH_dom"/>
</dbReference>
<gene>
    <name evidence="5" type="ORF">GGQ61_003187</name>
</gene>
<dbReference type="SUPFAM" id="SSF54909">
    <property type="entry name" value="Dimeric alpha+beta barrel"/>
    <property type="match status" value="1"/>
</dbReference>
<accession>A0A840A2C4</accession>
<feature type="domain" description="HTH asnC-type" evidence="4">
    <location>
        <begin position="5"/>
        <end position="66"/>
    </location>
</feature>
<evidence type="ECO:0000313" key="6">
    <source>
        <dbReference type="Proteomes" id="UP000530564"/>
    </source>
</evidence>
<dbReference type="RefSeq" id="WP_183774700.1">
    <property type="nucleotide sequence ID" value="NZ_JACIDK010000004.1"/>
</dbReference>
<dbReference type="Gene3D" id="1.10.10.10">
    <property type="entry name" value="Winged helix-like DNA-binding domain superfamily/Winged helix DNA-binding domain"/>
    <property type="match status" value="1"/>
</dbReference>
<dbReference type="InterPro" id="IPR011008">
    <property type="entry name" value="Dimeric_a/b-barrel"/>
</dbReference>
<dbReference type="EMBL" id="JACIDK010000004">
    <property type="protein sequence ID" value="MBB3892454.1"/>
    <property type="molecule type" value="Genomic_DNA"/>
</dbReference>
<protein>
    <submittedName>
        <fullName evidence="5">Lrp/AsnC family leucine-responsive transcriptional regulator</fullName>
    </submittedName>
</protein>
<dbReference type="InterPro" id="IPR019888">
    <property type="entry name" value="Tscrpt_reg_AsnC-like"/>
</dbReference>
<evidence type="ECO:0000259" key="4">
    <source>
        <dbReference type="PROSITE" id="PS50956"/>
    </source>
</evidence>
<dbReference type="Pfam" id="PF13404">
    <property type="entry name" value="HTH_AsnC-type"/>
    <property type="match status" value="1"/>
</dbReference>
<dbReference type="PANTHER" id="PTHR30154:SF34">
    <property type="entry name" value="TRANSCRIPTIONAL REGULATOR AZLB"/>
    <property type="match status" value="1"/>
</dbReference>
<dbReference type="Gene3D" id="3.30.70.920">
    <property type="match status" value="1"/>
</dbReference>
<dbReference type="AlphaFoldDB" id="A0A840A2C4"/>
<dbReference type="Pfam" id="PF01037">
    <property type="entry name" value="AsnC_trans_reg"/>
    <property type="match status" value="1"/>
</dbReference>
<dbReference type="GO" id="GO:0043565">
    <property type="term" value="F:sequence-specific DNA binding"/>
    <property type="evidence" value="ECO:0007669"/>
    <property type="project" value="InterPro"/>
</dbReference>
<evidence type="ECO:0000256" key="1">
    <source>
        <dbReference type="ARBA" id="ARBA00023015"/>
    </source>
</evidence>
<evidence type="ECO:0000256" key="2">
    <source>
        <dbReference type="ARBA" id="ARBA00023125"/>
    </source>
</evidence>
<dbReference type="PRINTS" id="PR00033">
    <property type="entry name" value="HTHASNC"/>
</dbReference>
<keyword evidence="2" id="KW-0238">DNA-binding</keyword>
<keyword evidence="6" id="KW-1185">Reference proteome</keyword>
<dbReference type="PANTHER" id="PTHR30154">
    <property type="entry name" value="LEUCINE-RESPONSIVE REGULATORY PROTEIN"/>
    <property type="match status" value="1"/>
</dbReference>
<dbReference type="InterPro" id="IPR036390">
    <property type="entry name" value="WH_DNA-bd_sf"/>
</dbReference>
<reference evidence="5 6" key="1">
    <citation type="submission" date="2020-08" db="EMBL/GenBank/DDBJ databases">
        <title>Genomic Encyclopedia of Type Strains, Phase IV (KMG-IV): sequencing the most valuable type-strain genomes for metagenomic binning, comparative biology and taxonomic classification.</title>
        <authorList>
            <person name="Goeker M."/>
        </authorList>
    </citation>
    <scope>NUCLEOTIDE SEQUENCE [LARGE SCALE GENOMIC DNA]</scope>
    <source>
        <strain evidence="5 6">DSM 21793</strain>
    </source>
</reference>
<dbReference type="PROSITE" id="PS50956">
    <property type="entry name" value="HTH_ASNC_2"/>
    <property type="match status" value="1"/>
</dbReference>
<dbReference type="SMART" id="SM00344">
    <property type="entry name" value="HTH_ASNC"/>
    <property type="match status" value="1"/>
</dbReference>
<dbReference type="SUPFAM" id="SSF46785">
    <property type="entry name" value="Winged helix' DNA-binding domain"/>
    <property type="match status" value="1"/>
</dbReference>
<evidence type="ECO:0000313" key="5">
    <source>
        <dbReference type="EMBL" id="MBB3892454.1"/>
    </source>
</evidence>
<dbReference type="InterPro" id="IPR036388">
    <property type="entry name" value="WH-like_DNA-bd_sf"/>
</dbReference>
<keyword evidence="3" id="KW-0804">Transcription</keyword>
<dbReference type="Proteomes" id="UP000530564">
    <property type="component" value="Unassembled WGS sequence"/>
</dbReference>
<comment type="caution">
    <text evidence="5">The sequence shown here is derived from an EMBL/GenBank/DDBJ whole genome shotgun (WGS) entry which is preliminary data.</text>
</comment>